<dbReference type="AlphaFoldDB" id="A0A835ENW4"/>
<reference evidence="2" key="1">
    <citation type="submission" date="2020-07" db="EMBL/GenBank/DDBJ databases">
        <title>Genome sequence and genetic diversity analysis of an under-domesticated orphan crop, white fonio (Digitaria exilis).</title>
        <authorList>
            <person name="Bennetzen J.L."/>
            <person name="Chen S."/>
            <person name="Ma X."/>
            <person name="Wang X."/>
            <person name="Yssel A.E.J."/>
            <person name="Chaluvadi S.R."/>
            <person name="Johnson M."/>
            <person name="Gangashetty P."/>
            <person name="Hamidou F."/>
            <person name="Sanogo M.D."/>
            <person name="Zwaenepoel A."/>
            <person name="Wallace J."/>
            <person name="Van De Peer Y."/>
            <person name="Van Deynze A."/>
        </authorList>
    </citation>
    <scope>NUCLEOTIDE SEQUENCE</scope>
    <source>
        <tissue evidence="2">Leaves</tissue>
    </source>
</reference>
<evidence type="ECO:0000313" key="3">
    <source>
        <dbReference type="Proteomes" id="UP000636709"/>
    </source>
</evidence>
<dbReference type="InterPro" id="IPR026314">
    <property type="entry name" value="YLP_motif_con_p1"/>
</dbReference>
<comment type="caution">
    <text evidence="2">The sequence shown here is derived from an EMBL/GenBank/DDBJ whole genome shotgun (WGS) entry which is preliminary data.</text>
</comment>
<keyword evidence="3" id="KW-1185">Reference proteome</keyword>
<dbReference type="PANTHER" id="PTHR13413">
    <property type="entry name" value="YLP MOTIF CONTAINING PROTEIN NUCLEAR PROTEIN ZAP"/>
    <property type="match status" value="1"/>
</dbReference>
<name>A0A835ENW4_9POAL</name>
<evidence type="ECO:0000313" key="2">
    <source>
        <dbReference type="EMBL" id="KAF8708926.1"/>
    </source>
</evidence>
<protein>
    <submittedName>
        <fullName evidence="2">Uncharacterized protein</fullName>
    </submittedName>
</protein>
<evidence type="ECO:0000256" key="1">
    <source>
        <dbReference type="SAM" id="MobiDB-lite"/>
    </source>
</evidence>
<dbReference type="GO" id="GO:0032204">
    <property type="term" value="P:regulation of telomere maintenance"/>
    <property type="evidence" value="ECO:0007669"/>
    <property type="project" value="TreeGrafter"/>
</dbReference>
<dbReference type="Proteomes" id="UP000636709">
    <property type="component" value="Unassembled WGS sequence"/>
</dbReference>
<dbReference type="PANTHER" id="PTHR13413:SF0">
    <property type="entry name" value="YLP MOTIF-CONTAINING PROTEIN 1"/>
    <property type="match status" value="1"/>
</dbReference>
<sequence>MHIRNRQLPRQFPPQLLQSLTPQQQQQFHNLTPQQQQHWMRRNQLSSPRGALTMADKNQPMANVKIENTMDSQIDSPYGSLTRQQQFNLRQQQLLHHQQQLQQQQLQQQQQHIQQQQQQQQLNQQQQHLQQQQQHLQQQQQQLNQQQLNQQQQQQQHLHQQQQLNHQQQQLNHHQQQQHLNQQQQQHLNQQQQQMAMSANQNAQMAMNPYGMRMPLVKVEAFHELPMPGVVCCQLLGTHNFEFRGKTMDVSDHPSPITVTAKGTSCDLCLGHSGFSRVHVPIGPVPVHARARRSVILADEDDGGVAATLVDQAAAAERSETADNRYNKEAQKKPSRKLGCLLGGGWAYCGGCHHRWPLAYLGSLIFLLWLGLNQKQASSSWKEKAKGDGAGDPMAERRGRVTCRPHAVAREGVGRLERSRGRKKEASGMAVAERSNRSSLACEATSILAVLCADETRVQFLRRVIPCCAEAAANTSGTSRGDVYSRREEFTRRNFARTSSYYGMSTGDDDESEIEFMNDDGQGPRGSEALVPQKMKPLIVIGDWPVRPSLRRPVCAHALCRSACVFNLTSAFTANARTAGRDSNDVHVRRPVIDDNARVRPPAQGRAGHQLVPPPSSLSSPTLSLSFFLSLGWGGDPKVLPLPPLHFAGGSPELNADELHHHAIIFTKLEQGEASPSSSPIAPLLKPKVKNKLTSLPLALHQPATFGGVVHITVSFSPSRSTPPLL</sequence>
<dbReference type="GO" id="GO:0005634">
    <property type="term" value="C:nucleus"/>
    <property type="evidence" value="ECO:0007669"/>
    <property type="project" value="InterPro"/>
</dbReference>
<dbReference type="EMBL" id="JACEFO010001755">
    <property type="protein sequence ID" value="KAF8708926.1"/>
    <property type="molecule type" value="Genomic_DNA"/>
</dbReference>
<accession>A0A835ENW4</accession>
<proteinExistence type="predicted"/>
<feature type="region of interest" description="Disordered" evidence="1">
    <location>
        <begin position="157"/>
        <end position="200"/>
    </location>
</feature>
<gene>
    <name evidence="2" type="ORF">HU200_029841</name>
</gene>
<organism evidence="2 3">
    <name type="scientific">Digitaria exilis</name>
    <dbReference type="NCBI Taxonomy" id="1010633"/>
    <lineage>
        <taxon>Eukaryota</taxon>
        <taxon>Viridiplantae</taxon>
        <taxon>Streptophyta</taxon>
        <taxon>Embryophyta</taxon>
        <taxon>Tracheophyta</taxon>
        <taxon>Spermatophyta</taxon>
        <taxon>Magnoliopsida</taxon>
        <taxon>Liliopsida</taxon>
        <taxon>Poales</taxon>
        <taxon>Poaceae</taxon>
        <taxon>PACMAD clade</taxon>
        <taxon>Panicoideae</taxon>
        <taxon>Panicodae</taxon>
        <taxon>Paniceae</taxon>
        <taxon>Anthephorinae</taxon>
        <taxon>Digitaria</taxon>
    </lineage>
</organism>